<keyword evidence="3 7" id="KW-0349">Heme</keyword>
<dbReference type="GeneID" id="98170757"/>
<comment type="similarity">
    <text evidence="2 7">Belongs to the cytochrome P450 family.</text>
</comment>
<evidence type="ECO:0000256" key="1">
    <source>
        <dbReference type="ARBA" id="ARBA00001971"/>
    </source>
</evidence>
<keyword evidence="4 7" id="KW-0479">Metal-binding</keyword>
<evidence type="ECO:0000313" key="10">
    <source>
        <dbReference type="Proteomes" id="UP001628179"/>
    </source>
</evidence>
<dbReference type="Gene3D" id="1.10.630.10">
    <property type="entry name" value="Cytochrome P450"/>
    <property type="match status" value="1"/>
</dbReference>
<dbReference type="InterPro" id="IPR017972">
    <property type="entry name" value="Cyt_P450_CS"/>
</dbReference>
<evidence type="ECO:0000256" key="8">
    <source>
        <dbReference type="SAM" id="Phobius"/>
    </source>
</evidence>
<evidence type="ECO:0000256" key="7">
    <source>
        <dbReference type="RuleBase" id="RU000461"/>
    </source>
</evidence>
<proteinExistence type="inferred from homology"/>
<evidence type="ECO:0000256" key="4">
    <source>
        <dbReference type="ARBA" id="ARBA00022723"/>
    </source>
</evidence>
<evidence type="ECO:0000256" key="3">
    <source>
        <dbReference type="ARBA" id="ARBA00022617"/>
    </source>
</evidence>
<keyword evidence="8" id="KW-0472">Membrane</keyword>
<evidence type="ECO:0000256" key="2">
    <source>
        <dbReference type="ARBA" id="ARBA00010617"/>
    </source>
</evidence>
<dbReference type="PROSITE" id="PS00086">
    <property type="entry name" value="CYTOCHROME_P450"/>
    <property type="match status" value="1"/>
</dbReference>
<sequence>MENTTTVYRHVQPITWSCFLLCLLVPLVIVCIKYAESLTCPLLPNGSPKLWEAYQWPVIGSALRFYSRRRDMVVEGSNVFPGGTFSFYVGKKHIINLGGLSGRKTFFESKEFSVSQGFVELLTGLVSSNDARDDYGAAFFVKCVSALSRAEKLATRLPVLVSDVGEFCDELASQPASRSDPRWRVTNVTQSVYMLLYKLVQRSVGATEIAENDMLLRHTLRIFENFEKSTSLAHIIFPWLVTPTCVGRLIASARLYMVIMKILERRNKTGCRVDDTLQYIYDQDGDADKVVRFTFSALSSSVTMTGAAVTWLPAFLADAIGWQERCREEVDAVLSKHRADPKQSPNDILATLSLQDWESEFPILYSCLQETLRITSTGTFFRKNISGRDIPIGDTGDVVPNGSYAAYLPDNMHMDPRLYPDPLTFNPGRFSNLAGSDEDEPHTFLGWGSGRHLCAGMRLAKLEINLILVHMLANFDFELSDEQGRRKVGAMPRVDRNMLRPEKSHVPIYIRYKRRDLAA</sequence>
<comment type="cofactor">
    <cofactor evidence="1">
        <name>heme</name>
        <dbReference type="ChEBI" id="CHEBI:30413"/>
    </cofactor>
</comment>
<dbReference type="InterPro" id="IPR001128">
    <property type="entry name" value="Cyt_P450"/>
</dbReference>
<comment type="caution">
    <text evidence="9">The sequence shown here is derived from an EMBL/GenBank/DDBJ whole genome shotgun (WGS) entry which is preliminary data.</text>
</comment>
<dbReference type="EMBL" id="BAAFSV010000001">
    <property type="protein sequence ID" value="GAB1309802.1"/>
    <property type="molecule type" value="Genomic_DNA"/>
</dbReference>
<keyword evidence="6 7" id="KW-0503">Monooxygenase</keyword>
<dbReference type="PANTHER" id="PTHR24304">
    <property type="entry name" value="CYTOCHROME P450 FAMILY 7"/>
    <property type="match status" value="1"/>
</dbReference>
<dbReference type="SUPFAM" id="SSF48264">
    <property type="entry name" value="Cytochrome P450"/>
    <property type="match status" value="1"/>
</dbReference>
<evidence type="ECO:0000256" key="5">
    <source>
        <dbReference type="ARBA" id="ARBA00023004"/>
    </source>
</evidence>
<dbReference type="RefSeq" id="XP_070911535.1">
    <property type="nucleotide sequence ID" value="XM_071055434.1"/>
</dbReference>
<accession>A0ABQ0FWA9</accession>
<evidence type="ECO:0000256" key="6">
    <source>
        <dbReference type="ARBA" id="ARBA00023033"/>
    </source>
</evidence>
<dbReference type="PRINTS" id="PR00465">
    <property type="entry name" value="EP450IV"/>
</dbReference>
<dbReference type="InterPro" id="IPR036396">
    <property type="entry name" value="Cyt_P450_sf"/>
</dbReference>
<keyword evidence="10" id="KW-1185">Reference proteome</keyword>
<dbReference type="CDD" id="cd00302">
    <property type="entry name" value="cytochrome_P450"/>
    <property type="match status" value="1"/>
</dbReference>
<name>A0ABQ0FWA9_9PEZI</name>
<dbReference type="PANTHER" id="PTHR24304:SF2">
    <property type="entry name" value="24-HYDROXYCHOLESTEROL 7-ALPHA-HYDROXYLASE"/>
    <property type="match status" value="1"/>
</dbReference>
<dbReference type="Pfam" id="PF00067">
    <property type="entry name" value="p450"/>
    <property type="match status" value="1"/>
</dbReference>
<gene>
    <name evidence="9" type="ORF">MFIFM68171_00012</name>
</gene>
<keyword evidence="8" id="KW-1133">Transmembrane helix</keyword>
<reference evidence="9 10" key="1">
    <citation type="submission" date="2024-09" db="EMBL/GenBank/DDBJ databases">
        <title>Itraconazole resistance in Madurella fahalii resulting from another homologue of gene encoding cytochrome P450 14-alpha sterol demethylase (CYP51).</title>
        <authorList>
            <person name="Yoshioka I."/>
            <person name="Fahal A.H."/>
            <person name="Kaneko S."/>
            <person name="Yaguchi T."/>
        </authorList>
    </citation>
    <scope>NUCLEOTIDE SEQUENCE [LARGE SCALE GENOMIC DNA]</scope>
    <source>
        <strain evidence="9 10">IFM 68171</strain>
    </source>
</reference>
<evidence type="ECO:0000313" key="9">
    <source>
        <dbReference type="EMBL" id="GAB1309802.1"/>
    </source>
</evidence>
<dbReference type="Proteomes" id="UP001628179">
    <property type="component" value="Unassembled WGS sequence"/>
</dbReference>
<feature type="transmembrane region" description="Helical" evidence="8">
    <location>
        <begin position="14"/>
        <end position="35"/>
    </location>
</feature>
<dbReference type="InterPro" id="IPR050529">
    <property type="entry name" value="CYP450_sterol_14alpha_dmase"/>
</dbReference>
<keyword evidence="5 7" id="KW-0408">Iron</keyword>
<organism evidence="9 10">
    <name type="scientific">Madurella fahalii</name>
    <dbReference type="NCBI Taxonomy" id="1157608"/>
    <lineage>
        <taxon>Eukaryota</taxon>
        <taxon>Fungi</taxon>
        <taxon>Dikarya</taxon>
        <taxon>Ascomycota</taxon>
        <taxon>Pezizomycotina</taxon>
        <taxon>Sordariomycetes</taxon>
        <taxon>Sordariomycetidae</taxon>
        <taxon>Sordariales</taxon>
        <taxon>Sordariales incertae sedis</taxon>
        <taxon>Madurella</taxon>
    </lineage>
</organism>
<dbReference type="InterPro" id="IPR002403">
    <property type="entry name" value="Cyt_P450_E_grp-IV"/>
</dbReference>
<protein>
    <submittedName>
        <fullName evidence="9">Obtusifoliol 14-alpha demethylase</fullName>
    </submittedName>
</protein>
<keyword evidence="8" id="KW-0812">Transmembrane</keyword>
<keyword evidence="7" id="KW-0560">Oxidoreductase</keyword>